<feature type="transmembrane region" description="Helical" evidence="1">
    <location>
        <begin position="174"/>
        <end position="199"/>
    </location>
</feature>
<keyword evidence="1" id="KW-0472">Membrane</keyword>
<accession>H8G7H7</accession>
<organism evidence="2 3">
    <name type="scientific">Saccharomonospora azurea NA-128</name>
    <dbReference type="NCBI Taxonomy" id="882081"/>
    <lineage>
        <taxon>Bacteria</taxon>
        <taxon>Bacillati</taxon>
        <taxon>Actinomycetota</taxon>
        <taxon>Actinomycetes</taxon>
        <taxon>Pseudonocardiales</taxon>
        <taxon>Pseudonocardiaceae</taxon>
        <taxon>Saccharomonospora</taxon>
    </lineage>
</organism>
<name>H8G7H7_9PSEU</name>
<dbReference type="OrthoDB" id="2014935at2"/>
<feature type="transmembrane region" description="Helical" evidence="1">
    <location>
        <begin position="447"/>
        <end position="470"/>
    </location>
</feature>
<feature type="transmembrane region" description="Helical" evidence="1">
    <location>
        <begin position="360"/>
        <end position="382"/>
    </location>
</feature>
<keyword evidence="1" id="KW-1133">Transmembrane helix</keyword>
<dbReference type="RefSeq" id="WP_005441942.1">
    <property type="nucleotide sequence ID" value="NZ_CM001466.1"/>
</dbReference>
<feature type="transmembrane region" description="Helical" evidence="1">
    <location>
        <begin position="143"/>
        <end position="168"/>
    </location>
</feature>
<dbReference type="AlphaFoldDB" id="H8G7H7"/>
<feature type="transmembrane region" description="Helical" evidence="1">
    <location>
        <begin position="254"/>
        <end position="274"/>
    </location>
</feature>
<reference evidence="2 3" key="1">
    <citation type="journal article" date="2012" name="Stand. Genomic Sci.">
        <title>Genome sequence of the soil bacterium Saccharomonospora azurea type strain (NA-128(T)).</title>
        <authorList>
            <person name="Klenk H.P."/>
            <person name="Held B."/>
            <person name="Lucas S."/>
            <person name="Lapidus A."/>
            <person name="Copeland A."/>
            <person name="Hammon N."/>
            <person name="Pitluck S."/>
            <person name="Goodwin L.A."/>
            <person name="Han C."/>
            <person name="Tapia R."/>
            <person name="Brambilla E.M."/>
            <person name="Potter G."/>
            <person name="Land M."/>
            <person name="Ivanova N."/>
            <person name="Rohde M."/>
            <person name="Goker M."/>
            <person name="Detter J.C."/>
            <person name="Kyrpides N.C."/>
            <person name="Woyke T."/>
        </authorList>
    </citation>
    <scope>NUCLEOTIDE SEQUENCE [LARGE SCALE GENOMIC DNA]</scope>
    <source>
        <strain evidence="2 3">NA-128</strain>
    </source>
</reference>
<sequence length="548" mass="56215">MNVMNTATPAVRSAPAAAGGTLTGTAQLVRLALRRDRLLLPLWAIVVAVLPVSSAGAYDQLYPDPAQRATLTSTLGDNPSIALLYGPAYDLSTAGGFTAWRFGTMLAVLLALVCVFTLVRHTRQEEDTGRQELLSSTVVGRHAPLTAALLVCTGFALVAGLATAGGLIGVGNAVAGSLVFGLGLSAAALVFTGVAAVTAQVAEYSRTANGLAGAVLGVAFALRAVGDSADVPWLSWLSPLGWSTHARPFAGDDSWVLAVPLVVTALLVAAAYVLQSRRDVGLGLVPSRLGPARGNARLRSTFALAARLHRGTLTGWLTGFALLSVLFGALASDITDIVGENAEMREVLARMGGSQGVIDAYLASTANVLGMVAALFVVQAAMRMRAEETALRAEPLLTTGISRLRWLAGHLVFVFGGGLALLVVAGLGMGLAHGVRVGDVAGSTPDVVLSCLVQLPAVFVVGGAAVLLFGALPAYTAGAWAVAALALLITMFGPVLDLDQAVLNLSPFQHVPKVPSVAVTLTPMLWLAVGAAALTTAGVVRFTRRDIG</sequence>
<keyword evidence="1" id="KW-0812">Transmembrane</keyword>
<feature type="transmembrane region" description="Helical" evidence="1">
    <location>
        <begin position="477"/>
        <end position="496"/>
    </location>
</feature>
<dbReference type="EMBL" id="CM001466">
    <property type="protein sequence ID" value="EHY89372.1"/>
    <property type="molecule type" value="Genomic_DNA"/>
</dbReference>
<feature type="transmembrane region" description="Helical" evidence="1">
    <location>
        <begin position="99"/>
        <end position="122"/>
    </location>
</feature>
<gene>
    <name evidence="2" type="ORF">SacazDRAFT_02470</name>
</gene>
<evidence type="ECO:0000313" key="2">
    <source>
        <dbReference type="EMBL" id="EHY89372.1"/>
    </source>
</evidence>
<feature type="transmembrane region" description="Helical" evidence="1">
    <location>
        <begin position="38"/>
        <end position="58"/>
    </location>
</feature>
<dbReference type="HOGENOM" id="CLU_036785_2_0_11"/>
<dbReference type="Proteomes" id="UP000004705">
    <property type="component" value="Chromosome"/>
</dbReference>
<feature type="transmembrane region" description="Helical" evidence="1">
    <location>
        <begin position="313"/>
        <end position="331"/>
    </location>
</feature>
<keyword evidence="3" id="KW-1185">Reference proteome</keyword>
<evidence type="ECO:0000313" key="3">
    <source>
        <dbReference type="Proteomes" id="UP000004705"/>
    </source>
</evidence>
<proteinExistence type="predicted"/>
<feature type="transmembrane region" description="Helical" evidence="1">
    <location>
        <begin position="211"/>
        <end position="234"/>
    </location>
</feature>
<feature type="transmembrane region" description="Helical" evidence="1">
    <location>
        <begin position="411"/>
        <end position="435"/>
    </location>
</feature>
<feature type="transmembrane region" description="Helical" evidence="1">
    <location>
        <begin position="516"/>
        <end position="540"/>
    </location>
</feature>
<evidence type="ECO:0000256" key="1">
    <source>
        <dbReference type="SAM" id="Phobius"/>
    </source>
</evidence>
<protein>
    <submittedName>
        <fullName evidence="2">Exporter of polyketide antibiotics</fullName>
    </submittedName>
</protein>